<comment type="caution">
    <text evidence="2">The sequence shown here is derived from an EMBL/GenBank/DDBJ whole genome shotgun (WGS) entry which is preliminary data.</text>
</comment>
<evidence type="ECO:0000259" key="1">
    <source>
        <dbReference type="Pfam" id="PF19909"/>
    </source>
</evidence>
<evidence type="ECO:0000313" key="2">
    <source>
        <dbReference type="EMBL" id="MST68300.1"/>
    </source>
</evidence>
<dbReference type="EMBL" id="VUNB01000001">
    <property type="protein sequence ID" value="MST68300.1"/>
    <property type="molecule type" value="Genomic_DNA"/>
</dbReference>
<feature type="domain" description="DUF6382" evidence="1">
    <location>
        <begin position="16"/>
        <end position="138"/>
    </location>
</feature>
<protein>
    <recommendedName>
        <fullName evidence="1">DUF6382 domain-containing protein</fullName>
    </recommendedName>
</protein>
<dbReference type="RefSeq" id="WP_154571766.1">
    <property type="nucleotide sequence ID" value="NZ_JAQDDW010000023.1"/>
</dbReference>
<sequence>MKKWLKQEITGYHMPMYLNDILTGNYNRNFLRMSIIKDGDAYMFSYDTADLRKIKTGDMTLHEKMQLIRGIIEISEENDNHLVMARKYLLEPELIYSRNNSVTKERLKLLFYPDFNEMEFEDKLILFIDRITDMRKETEVKEMEDLKEMVLKGDRLRLLRYLDKRIVRLDPSVYNSKK</sequence>
<dbReference type="Pfam" id="PF19909">
    <property type="entry name" value="DUF6382"/>
    <property type="match status" value="1"/>
</dbReference>
<accession>A0A6A8M6I0</accession>
<dbReference type="AlphaFoldDB" id="A0A6A8M6I0"/>
<proteinExistence type="predicted"/>
<reference evidence="2" key="1">
    <citation type="submission" date="2019-09" db="EMBL/GenBank/DDBJ databases">
        <title>In-depth cultivation of the pig gut microbiome towards novel bacterial diversity and tailored functional studies.</title>
        <authorList>
            <person name="Wylensek D."/>
            <person name="Hitch T.C.A."/>
            <person name="Clavel T."/>
        </authorList>
    </citation>
    <scope>NUCLEOTIDE SEQUENCE</scope>
    <source>
        <strain evidence="2">RF-744-FAT-WT-3</strain>
    </source>
</reference>
<name>A0A6A8M6I0_9FIRM</name>
<organism evidence="2">
    <name type="scientific">Baileyella intestinalis</name>
    <dbReference type="NCBI Taxonomy" id="2606709"/>
    <lineage>
        <taxon>Bacteria</taxon>
        <taxon>Bacillati</taxon>
        <taxon>Bacillota</taxon>
        <taxon>Clostridia</taxon>
        <taxon>Peptostreptococcales</taxon>
        <taxon>Anaerovoracaceae</taxon>
        <taxon>Baileyella</taxon>
    </lineage>
</organism>
<gene>
    <name evidence="2" type="ORF">FYJ66_01575</name>
</gene>
<dbReference type="InterPro" id="IPR045962">
    <property type="entry name" value="DUF6382"/>
</dbReference>